<gene>
    <name evidence="2" type="ORF">C0Q70_18679</name>
</gene>
<comment type="caution">
    <text evidence="2">The sequence shown here is derived from an EMBL/GenBank/DDBJ whole genome shotgun (WGS) entry which is preliminary data.</text>
</comment>
<sequence>MADKRSGGYSTRLAVEGPRKILDKEMENIERERKVSRKEFEKEKTYLTGVVDARQNPRRPSSQSITGSSAESQLTYRPDNAEFRMDPFMAKDKAATEACDQLKLQFEMTLAALLDIEHPINTDRRARPGPSKGGSVSEDPGSAITVKTTEGSSTPPSSLKKPLTIGQLPTSHSLVTIYQATPSTDGTTFVVDPEVLQKNPFAARLMSVVNAIAYPSGQATIVKNQKVLRNLLEECRLTVRSIKAGTDPNGRLQARTVKKLGDILTTIRPANRANGLLSAEDALSCGYLRISKDQVGRLEDQLKQRGIDPGIHRHTDVTNINLFDDSPSTKLKAMPFHLPSTTLQVAGTAYKKAPEKKNP</sequence>
<feature type="compositionally biased region" description="Low complexity" evidence="1">
    <location>
        <begin position="152"/>
        <end position="164"/>
    </location>
</feature>
<evidence type="ECO:0000256" key="1">
    <source>
        <dbReference type="SAM" id="MobiDB-lite"/>
    </source>
</evidence>
<evidence type="ECO:0000313" key="2">
    <source>
        <dbReference type="EMBL" id="PVD20523.1"/>
    </source>
</evidence>
<feature type="compositionally biased region" description="Basic and acidic residues" evidence="1">
    <location>
        <begin position="31"/>
        <end position="45"/>
    </location>
</feature>
<dbReference type="Proteomes" id="UP000245119">
    <property type="component" value="Linkage Group LG12"/>
</dbReference>
<accession>A0A2T7NH67</accession>
<feature type="region of interest" description="Disordered" evidence="1">
    <location>
        <begin position="121"/>
        <end position="165"/>
    </location>
</feature>
<proteinExistence type="predicted"/>
<protein>
    <submittedName>
        <fullName evidence="2">Uncharacterized protein</fullName>
    </submittedName>
</protein>
<organism evidence="2 3">
    <name type="scientific">Pomacea canaliculata</name>
    <name type="common">Golden apple snail</name>
    <dbReference type="NCBI Taxonomy" id="400727"/>
    <lineage>
        <taxon>Eukaryota</taxon>
        <taxon>Metazoa</taxon>
        <taxon>Spiralia</taxon>
        <taxon>Lophotrochozoa</taxon>
        <taxon>Mollusca</taxon>
        <taxon>Gastropoda</taxon>
        <taxon>Caenogastropoda</taxon>
        <taxon>Architaenioglossa</taxon>
        <taxon>Ampullarioidea</taxon>
        <taxon>Ampullariidae</taxon>
        <taxon>Pomacea</taxon>
    </lineage>
</organism>
<feature type="region of interest" description="Disordered" evidence="1">
    <location>
        <begin position="31"/>
        <end position="78"/>
    </location>
</feature>
<dbReference type="AlphaFoldDB" id="A0A2T7NH67"/>
<name>A0A2T7NH67_POMCA</name>
<dbReference type="EMBL" id="PZQS01000012">
    <property type="protein sequence ID" value="PVD20523.1"/>
    <property type="molecule type" value="Genomic_DNA"/>
</dbReference>
<reference evidence="2 3" key="1">
    <citation type="submission" date="2018-04" db="EMBL/GenBank/DDBJ databases">
        <title>The genome of golden apple snail Pomacea canaliculata provides insight into stress tolerance and invasive adaptation.</title>
        <authorList>
            <person name="Liu C."/>
            <person name="Liu B."/>
            <person name="Ren Y."/>
            <person name="Zhang Y."/>
            <person name="Wang H."/>
            <person name="Li S."/>
            <person name="Jiang F."/>
            <person name="Yin L."/>
            <person name="Zhang G."/>
            <person name="Qian W."/>
            <person name="Fan W."/>
        </authorList>
    </citation>
    <scope>NUCLEOTIDE SEQUENCE [LARGE SCALE GENOMIC DNA]</scope>
    <source>
        <strain evidence="2">SZHN2017</strain>
        <tissue evidence="2">Muscle</tissue>
    </source>
</reference>
<feature type="compositionally biased region" description="Polar residues" evidence="1">
    <location>
        <begin position="58"/>
        <end position="75"/>
    </location>
</feature>
<evidence type="ECO:0000313" key="3">
    <source>
        <dbReference type="Proteomes" id="UP000245119"/>
    </source>
</evidence>
<keyword evidence="3" id="KW-1185">Reference proteome</keyword>